<evidence type="ECO:0000313" key="8">
    <source>
        <dbReference type="Proteomes" id="UP000287033"/>
    </source>
</evidence>
<dbReference type="InterPro" id="IPR050132">
    <property type="entry name" value="Gln/Glu-tRNA_Ligase"/>
</dbReference>
<dbReference type="STRING" id="137246.A0A401TE25"/>
<dbReference type="GO" id="GO:0017101">
    <property type="term" value="C:aminoacyl-tRNA synthetase multienzyme complex"/>
    <property type="evidence" value="ECO:0007669"/>
    <property type="project" value="TreeGrafter"/>
</dbReference>
<dbReference type="InterPro" id="IPR020058">
    <property type="entry name" value="Glu/Gln-tRNA-synth_Ib_cat-dom"/>
</dbReference>
<name>A0A401TE25_CHIPU</name>
<protein>
    <recommendedName>
        <fullName evidence="6">Glutamyl/glutaminyl-tRNA synthetase class Ib catalytic domain-containing protein</fullName>
    </recommendedName>
</protein>
<evidence type="ECO:0000256" key="3">
    <source>
        <dbReference type="ARBA" id="ARBA00022840"/>
    </source>
</evidence>
<dbReference type="GO" id="GO:0005829">
    <property type="term" value="C:cytosol"/>
    <property type="evidence" value="ECO:0007669"/>
    <property type="project" value="TreeGrafter"/>
</dbReference>
<keyword evidence="5" id="KW-0030">Aminoacyl-tRNA synthetase</keyword>
<reference evidence="7 8" key="1">
    <citation type="journal article" date="2018" name="Nat. Ecol. Evol.">
        <title>Shark genomes provide insights into elasmobranch evolution and the origin of vertebrates.</title>
        <authorList>
            <person name="Hara Y"/>
            <person name="Yamaguchi K"/>
            <person name="Onimaru K"/>
            <person name="Kadota M"/>
            <person name="Koyanagi M"/>
            <person name="Keeley SD"/>
            <person name="Tatsumi K"/>
            <person name="Tanaka K"/>
            <person name="Motone F"/>
            <person name="Kageyama Y"/>
            <person name="Nozu R"/>
            <person name="Adachi N"/>
            <person name="Nishimura O"/>
            <person name="Nakagawa R"/>
            <person name="Tanegashima C"/>
            <person name="Kiyatake I"/>
            <person name="Matsumoto R"/>
            <person name="Murakumo K"/>
            <person name="Nishida K"/>
            <person name="Terakita A"/>
            <person name="Kuratani S"/>
            <person name="Sato K"/>
            <person name="Hyodo S Kuraku.S."/>
        </authorList>
    </citation>
    <scope>NUCLEOTIDE SEQUENCE [LARGE SCALE GENOMIC DNA]</scope>
</reference>
<evidence type="ECO:0000259" key="6">
    <source>
        <dbReference type="Pfam" id="PF00749"/>
    </source>
</evidence>
<evidence type="ECO:0000256" key="2">
    <source>
        <dbReference type="ARBA" id="ARBA00022741"/>
    </source>
</evidence>
<dbReference type="Proteomes" id="UP000287033">
    <property type="component" value="Unassembled WGS sequence"/>
</dbReference>
<proteinExistence type="predicted"/>
<feature type="domain" description="Glutamyl/glutaminyl-tRNA synthetase class Ib catalytic" evidence="6">
    <location>
        <begin position="2"/>
        <end position="45"/>
    </location>
</feature>
<dbReference type="AlphaFoldDB" id="A0A401TE25"/>
<dbReference type="InterPro" id="IPR014729">
    <property type="entry name" value="Rossmann-like_a/b/a_fold"/>
</dbReference>
<evidence type="ECO:0000313" key="7">
    <source>
        <dbReference type="EMBL" id="GCC40881.1"/>
    </source>
</evidence>
<dbReference type="OMA" id="TWCIYPM"/>
<dbReference type="PANTHER" id="PTHR43097:SF4">
    <property type="entry name" value="GLUTAMINE--TRNA LIGASE"/>
    <property type="match status" value="1"/>
</dbReference>
<sequence length="46" mass="5549">RSSYYWLCNALDLYCPVQWEYGRLNLHYTVVSKRKIIKLVETGIVR</sequence>
<dbReference type="GO" id="GO:0005524">
    <property type="term" value="F:ATP binding"/>
    <property type="evidence" value="ECO:0007669"/>
    <property type="project" value="UniProtKB-KW"/>
</dbReference>
<dbReference type="GO" id="GO:0004819">
    <property type="term" value="F:glutamine-tRNA ligase activity"/>
    <property type="evidence" value="ECO:0007669"/>
    <property type="project" value="TreeGrafter"/>
</dbReference>
<accession>A0A401TE25</accession>
<keyword evidence="8" id="KW-1185">Reference proteome</keyword>
<evidence type="ECO:0000256" key="1">
    <source>
        <dbReference type="ARBA" id="ARBA00022598"/>
    </source>
</evidence>
<feature type="non-terminal residue" evidence="7">
    <location>
        <position position="1"/>
    </location>
</feature>
<dbReference type="Gene3D" id="3.40.50.620">
    <property type="entry name" value="HUPs"/>
    <property type="match status" value="1"/>
</dbReference>
<dbReference type="PANTHER" id="PTHR43097">
    <property type="entry name" value="GLUTAMINE-TRNA LIGASE"/>
    <property type="match status" value="1"/>
</dbReference>
<dbReference type="Pfam" id="PF00749">
    <property type="entry name" value="tRNA-synt_1c"/>
    <property type="match status" value="1"/>
</dbReference>
<organism evidence="7 8">
    <name type="scientific">Chiloscyllium punctatum</name>
    <name type="common">Brownbanded bambooshark</name>
    <name type="synonym">Hemiscyllium punctatum</name>
    <dbReference type="NCBI Taxonomy" id="137246"/>
    <lineage>
        <taxon>Eukaryota</taxon>
        <taxon>Metazoa</taxon>
        <taxon>Chordata</taxon>
        <taxon>Craniata</taxon>
        <taxon>Vertebrata</taxon>
        <taxon>Chondrichthyes</taxon>
        <taxon>Elasmobranchii</taxon>
        <taxon>Galeomorphii</taxon>
        <taxon>Galeoidea</taxon>
        <taxon>Orectolobiformes</taxon>
        <taxon>Hemiscylliidae</taxon>
        <taxon>Chiloscyllium</taxon>
    </lineage>
</organism>
<gene>
    <name evidence="7" type="ORF">chiPu_0024850</name>
</gene>
<keyword evidence="3" id="KW-0067">ATP-binding</keyword>
<comment type="caution">
    <text evidence="7">The sequence shown here is derived from an EMBL/GenBank/DDBJ whole genome shotgun (WGS) entry which is preliminary data.</text>
</comment>
<dbReference type="EMBL" id="BEZZ01047307">
    <property type="protein sequence ID" value="GCC40881.1"/>
    <property type="molecule type" value="Genomic_DNA"/>
</dbReference>
<evidence type="ECO:0000256" key="4">
    <source>
        <dbReference type="ARBA" id="ARBA00022917"/>
    </source>
</evidence>
<dbReference type="SUPFAM" id="SSF52374">
    <property type="entry name" value="Nucleotidylyl transferase"/>
    <property type="match status" value="1"/>
</dbReference>
<keyword evidence="2" id="KW-0547">Nucleotide-binding</keyword>
<dbReference type="GO" id="GO:0006425">
    <property type="term" value="P:glutaminyl-tRNA aminoacylation"/>
    <property type="evidence" value="ECO:0007669"/>
    <property type="project" value="TreeGrafter"/>
</dbReference>
<keyword evidence="1" id="KW-0436">Ligase</keyword>
<evidence type="ECO:0000256" key="5">
    <source>
        <dbReference type="ARBA" id="ARBA00023146"/>
    </source>
</evidence>
<keyword evidence="4" id="KW-0648">Protein biosynthesis</keyword>
<dbReference type="OrthoDB" id="10250478at2759"/>